<evidence type="ECO:0000313" key="2">
    <source>
        <dbReference type="EMBL" id="KZN46451.1"/>
    </source>
</evidence>
<organism evidence="2 3">
    <name type="scientific">Pseudoalteromonas luteoviolacea NCIMB 1942</name>
    <dbReference type="NCBI Taxonomy" id="1365253"/>
    <lineage>
        <taxon>Bacteria</taxon>
        <taxon>Pseudomonadati</taxon>
        <taxon>Pseudomonadota</taxon>
        <taxon>Gammaproteobacteria</taxon>
        <taxon>Alteromonadales</taxon>
        <taxon>Pseudoalteromonadaceae</taxon>
        <taxon>Pseudoalteromonas</taxon>
    </lineage>
</organism>
<feature type="signal peptide" evidence="1">
    <location>
        <begin position="1"/>
        <end position="19"/>
    </location>
</feature>
<protein>
    <recommendedName>
        <fullName evidence="4">Porin domain-containing protein</fullName>
    </recommendedName>
</protein>
<name>A0A167BEP7_9GAMM</name>
<feature type="chain" id="PRO_5007884194" description="Porin domain-containing protein" evidence="1">
    <location>
        <begin position="20"/>
        <end position="358"/>
    </location>
</feature>
<dbReference type="OrthoDB" id="6299001at2"/>
<dbReference type="AlphaFoldDB" id="A0A167BEP7"/>
<keyword evidence="1" id="KW-0732">Signal</keyword>
<dbReference type="PATRIC" id="fig|1365253.3.peg.2996"/>
<sequence>MIKYSLSTMALCAAFTSSAADLELLHSFESEVYTEAQPVKSFLDEFNHPLTSGDSAFTYNIFELGVKYKGFSLGAQSRYNYVLEFDPDTALFTYLEKNDLSFEKRNYRYLLKGKQSTTHGVFLAYDIEALGNGITITPKVTYYQSAHFQDAVVDGNVFSDEIKGQLQTEYYFSRDILFKSFTPTERPDGKGYSFDLEVKWQVNDDLKLSIRAKDLINETKYDGVGFVNGFTTEVPFTEQGDSIVTEPSVRFQTSAFGGEIEYSFEHDARYYFDISYRYNDQFSFDVFTRKYNSDTFIQSNVHYHFSDNWSIFSGYETHSKAVELGITNKYFGVSVKTDKLDLDDAYYAKINWYFKFAF</sequence>
<proteinExistence type="predicted"/>
<comment type="caution">
    <text evidence="2">The sequence shown here is derived from an EMBL/GenBank/DDBJ whole genome shotgun (WGS) entry which is preliminary data.</text>
</comment>
<evidence type="ECO:0008006" key="4">
    <source>
        <dbReference type="Google" id="ProtNLM"/>
    </source>
</evidence>
<evidence type="ECO:0000313" key="3">
    <source>
        <dbReference type="Proteomes" id="UP000076587"/>
    </source>
</evidence>
<dbReference type="EMBL" id="AUXT01000170">
    <property type="protein sequence ID" value="KZN46451.1"/>
    <property type="molecule type" value="Genomic_DNA"/>
</dbReference>
<reference evidence="2 3" key="1">
    <citation type="submission" date="2013-07" db="EMBL/GenBank/DDBJ databases">
        <title>Comparative Genomic and Metabolomic Analysis of Twelve Strains of Pseudoalteromonas luteoviolacea.</title>
        <authorList>
            <person name="Vynne N.G."/>
            <person name="Mansson M."/>
            <person name="Gram L."/>
        </authorList>
    </citation>
    <scope>NUCLEOTIDE SEQUENCE [LARGE SCALE GENOMIC DNA]</scope>
    <source>
        <strain evidence="2 3">NCIMB 1942</strain>
    </source>
</reference>
<accession>A0A167BEP7</accession>
<dbReference type="RefSeq" id="WP_063377558.1">
    <property type="nucleotide sequence ID" value="NZ_AUXT01000170.1"/>
</dbReference>
<gene>
    <name evidence="2" type="ORF">N482_12380</name>
</gene>
<dbReference type="Proteomes" id="UP000076587">
    <property type="component" value="Unassembled WGS sequence"/>
</dbReference>
<evidence type="ECO:0000256" key="1">
    <source>
        <dbReference type="SAM" id="SignalP"/>
    </source>
</evidence>